<dbReference type="AlphaFoldDB" id="K7L1V3"/>
<gene>
    <name evidence="1" type="ORF">GLYMA_07G149800</name>
</gene>
<dbReference type="EnsemblPlants" id="KRH49374">
    <property type="protein sequence ID" value="KRH49374"/>
    <property type="gene ID" value="GLYMA_07G149800"/>
</dbReference>
<name>K7L1V3_SOYBN</name>
<dbReference type="PaxDb" id="3847-GLYMA07G18155.1"/>
<evidence type="ECO:0000313" key="3">
    <source>
        <dbReference type="Proteomes" id="UP000008827"/>
    </source>
</evidence>
<reference evidence="2" key="2">
    <citation type="submission" date="2018-02" db="UniProtKB">
        <authorList>
            <consortium name="EnsemblPlants"/>
        </authorList>
    </citation>
    <scope>IDENTIFICATION</scope>
    <source>
        <strain evidence="2">Williams 82</strain>
    </source>
</reference>
<dbReference type="Proteomes" id="UP000008827">
    <property type="component" value="Chromosome 7"/>
</dbReference>
<reference evidence="1 2" key="1">
    <citation type="journal article" date="2010" name="Nature">
        <title>Genome sequence of the palaeopolyploid soybean.</title>
        <authorList>
            <person name="Schmutz J."/>
            <person name="Cannon S.B."/>
            <person name="Schlueter J."/>
            <person name="Ma J."/>
            <person name="Mitros T."/>
            <person name="Nelson W."/>
            <person name="Hyten D.L."/>
            <person name="Song Q."/>
            <person name="Thelen J.J."/>
            <person name="Cheng J."/>
            <person name="Xu D."/>
            <person name="Hellsten U."/>
            <person name="May G.D."/>
            <person name="Yu Y."/>
            <person name="Sakurai T."/>
            <person name="Umezawa T."/>
            <person name="Bhattacharyya M.K."/>
            <person name="Sandhu D."/>
            <person name="Valliyodan B."/>
            <person name="Lindquist E."/>
            <person name="Peto M."/>
            <person name="Grant D."/>
            <person name="Shu S."/>
            <person name="Goodstein D."/>
            <person name="Barry K."/>
            <person name="Futrell-Griggs M."/>
            <person name="Abernathy B."/>
            <person name="Du J."/>
            <person name="Tian Z."/>
            <person name="Zhu L."/>
            <person name="Gill N."/>
            <person name="Joshi T."/>
            <person name="Libault M."/>
            <person name="Sethuraman A."/>
            <person name="Zhang X.-C."/>
            <person name="Shinozaki K."/>
            <person name="Nguyen H.T."/>
            <person name="Wing R.A."/>
            <person name="Cregan P."/>
            <person name="Specht J."/>
            <person name="Grimwood J."/>
            <person name="Rokhsar D."/>
            <person name="Stacey G."/>
            <person name="Shoemaker R.C."/>
            <person name="Jackson S.A."/>
        </authorList>
    </citation>
    <scope>NUCLEOTIDE SEQUENCE [LARGE SCALE GENOMIC DNA]</scope>
    <source>
        <strain evidence="2">cv. Williams 82</strain>
        <tissue evidence="1">Callus</tissue>
    </source>
</reference>
<protein>
    <submittedName>
        <fullName evidence="1 2">Uncharacterized protein</fullName>
    </submittedName>
</protein>
<organism evidence="1">
    <name type="scientific">Glycine max</name>
    <name type="common">Soybean</name>
    <name type="synonym">Glycine hispida</name>
    <dbReference type="NCBI Taxonomy" id="3847"/>
    <lineage>
        <taxon>Eukaryota</taxon>
        <taxon>Viridiplantae</taxon>
        <taxon>Streptophyta</taxon>
        <taxon>Embryophyta</taxon>
        <taxon>Tracheophyta</taxon>
        <taxon>Spermatophyta</taxon>
        <taxon>Magnoliopsida</taxon>
        <taxon>eudicotyledons</taxon>
        <taxon>Gunneridae</taxon>
        <taxon>Pentapetalae</taxon>
        <taxon>rosids</taxon>
        <taxon>fabids</taxon>
        <taxon>Fabales</taxon>
        <taxon>Fabaceae</taxon>
        <taxon>Papilionoideae</taxon>
        <taxon>50 kb inversion clade</taxon>
        <taxon>NPAAA clade</taxon>
        <taxon>indigoferoid/millettioid clade</taxon>
        <taxon>Phaseoleae</taxon>
        <taxon>Glycine</taxon>
        <taxon>Glycine subgen. Soja</taxon>
    </lineage>
</organism>
<dbReference type="Gramene" id="KRH49374">
    <property type="protein sequence ID" value="KRH49374"/>
    <property type="gene ID" value="GLYMA_07G149800"/>
</dbReference>
<dbReference type="InParanoid" id="K7L1V3"/>
<accession>K7L1V3</accession>
<reference evidence="1" key="3">
    <citation type="submission" date="2018-07" db="EMBL/GenBank/DDBJ databases">
        <title>WGS assembly of Glycine max.</title>
        <authorList>
            <person name="Schmutz J."/>
            <person name="Cannon S."/>
            <person name="Schlueter J."/>
            <person name="Ma J."/>
            <person name="Mitros T."/>
            <person name="Nelson W."/>
            <person name="Hyten D."/>
            <person name="Song Q."/>
            <person name="Thelen J."/>
            <person name="Cheng J."/>
            <person name="Xu D."/>
            <person name="Hellsten U."/>
            <person name="May G."/>
            <person name="Yu Y."/>
            <person name="Sakurai T."/>
            <person name="Umezawa T."/>
            <person name="Bhattacharyya M."/>
            <person name="Sandhu D."/>
            <person name="Valliyodan B."/>
            <person name="Lindquist E."/>
            <person name="Peto M."/>
            <person name="Grant D."/>
            <person name="Shu S."/>
            <person name="Goodstein D."/>
            <person name="Barry K."/>
            <person name="Futrell-Griggs M."/>
            <person name="Abernathy B."/>
            <person name="Du J."/>
            <person name="Tian Z."/>
            <person name="Zhu L."/>
            <person name="Gill N."/>
            <person name="Joshi T."/>
            <person name="Libault M."/>
            <person name="Sethuraman A."/>
            <person name="Zhang X."/>
            <person name="Shinozaki K."/>
            <person name="Nguyen H."/>
            <person name="Wing R."/>
            <person name="Cregan P."/>
            <person name="Specht J."/>
            <person name="Grimwood J."/>
            <person name="Rokhsar D."/>
            <person name="Stacey G."/>
            <person name="Shoemaker R."/>
            <person name="Jackson S."/>
        </authorList>
    </citation>
    <scope>NUCLEOTIDE SEQUENCE</scope>
    <source>
        <tissue evidence="1">Callus</tissue>
    </source>
</reference>
<evidence type="ECO:0000313" key="1">
    <source>
        <dbReference type="EMBL" id="KRH49374.1"/>
    </source>
</evidence>
<dbReference type="HOGENOM" id="CLU_2692723_0_0_1"/>
<dbReference type="EMBL" id="CM000840">
    <property type="protein sequence ID" value="KRH49374.1"/>
    <property type="molecule type" value="Genomic_DNA"/>
</dbReference>
<keyword evidence="3" id="KW-1185">Reference proteome</keyword>
<evidence type="ECO:0000313" key="2">
    <source>
        <dbReference type="EnsemblPlants" id="KRH49374"/>
    </source>
</evidence>
<proteinExistence type="predicted"/>
<sequence>MGERHIPQVTFPSKSTAWTVDEKWSHEDVKERNVGHHQSLRDEVLNGENSKPISNYVRDNGIFILVSLWINCWK</sequence>